<gene>
    <name evidence="2" type="ORF">EVAR_43985_1</name>
</gene>
<proteinExistence type="predicted"/>
<evidence type="ECO:0000313" key="2">
    <source>
        <dbReference type="EMBL" id="GBP61515.1"/>
    </source>
</evidence>
<dbReference type="EMBL" id="BGZK01000816">
    <property type="protein sequence ID" value="GBP61515.1"/>
    <property type="molecule type" value="Genomic_DNA"/>
</dbReference>
<reference evidence="2 3" key="1">
    <citation type="journal article" date="2019" name="Commun. Biol.">
        <title>The bagworm genome reveals a unique fibroin gene that provides high tensile strength.</title>
        <authorList>
            <person name="Kono N."/>
            <person name="Nakamura H."/>
            <person name="Ohtoshi R."/>
            <person name="Tomita M."/>
            <person name="Numata K."/>
            <person name="Arakawa K."/>
        </authorList>
    </citation>
    <scope>NUCLEOTIDE SEQUENCE [LARGE SCALE GENOMIC DNA]</scope>
</reference>
<dbReference type="AlphaFoldDB" id="A0A4C1XH30"/>
<keyword evidence="3" id="KW-1185">Reference proteome</keyword>
<feature type="region of interest" description="Disordered" evidence="1">
    <location>
        <begin position="63"/>
        <end position="89"/>
    </location>
</feature>
<dbReference type="OrthoDB" id="8193815at2759"/>
<evidence type="ECO:0000256" key="1">
    <source>
        <dbReference type="SAM" id="MobiDB-lite"/>
    </source>
</evidence>
<evidence type="ECO:0000313" key="3">
    <source>
        <dbReference type="Proteomes" id="UP000299102"/>
    </source>
</evidence>
<name>A0A4C1XH30_EUMVA</name>
<organism evidence="2 3">
    <name type="scientific">Eumeta variegata</name>
    <name type="common">Bagworm moth</name>
    <name type="synonym">Eumeta japonica</name>
    <dbReference type="NCBI Taxonomy" id="151549"/>
    <lineage>
        <taxon>Eukaryota</taxon>
        <taxon>Metazoa</taxon>
        <taxon>Ecdysozoa</taxon>
        <taxon>Arthropoda</taxon>
        <taxon>Hexapoda</taxon>
        <taxon>Insecta</taxon>
        <taxon>Pterygota</taxon>
        <taxon>Neoptera</taxon>
        <taxon>Endopterygota</taxon>
        <taxon>Lepidoptera</taxon>
        <taxon>Glossata</taxon>
        <taxon>Ditrysia</taxon>
        <taxon>Tineoidea</taxon>
        <taxon>Psychidae</taxon>
        <taxon>Oiketicinae</taxon>
        <taxon>Eumeta</taxon>
    </lineage>
</organism>
<dbReference type="Proteomes" id="UP000299102">
    <property type="component" value="Unassembled WGS sequence"/>
</dbReference>
<sequence>MIGGTIWSRKATNREEWKQLEEAYVSQDTLIAEPGNPIIKFSPPLFVMILYILKGAPEVSNVARPAARRGGRGGRAGASREGSNFDGAQ</sequence>
<comment type="caution">
    <text evidence="2">The sequence shown here is derived from an EMBL/GenBank/DDBJ whole genome shotgun (WGS) entry which is preliminary data.</text>
</comment>
<accession>A0A4C1XH30</accession>
<protein>
    <submittedName>
        <fullName evidence="2">Uncharacterized protein</fullName>
    </submittedName>
</protein>